<dbReference type="Gene3D" id="1.10.10.10">
    <property type="entry name" value="Winged helix-like DNA-binding domain superfamily/Winged helix DNA-binding domain"/>
    <property type="match status" value="1"/>
</dbReference>
<reference evidence="4 5" key="1">
    <citation type="journal article" date="2016" name="Nat. Commun.">
        <title>Thousands of microbial genomes shed light on interconnected biogeochemical processes in an aquifer system.</title>
        <authorList>
            <person name="Anantharaman K."/>
            <person name="Brown C.T."/>
            <person name="Hug L.A."/>
            <person name="Sharon I."/>
            <person name="Castelle C.J."/>
            <person name="Probst A.J."/>
            <person name="Thomas B.C."/>
            <person name="Singh A."/>
            <person name="Wilkins M.J."/>
            <person name="Karaoz U."/>
            <person name="Brodie E.L."/>
            <person name="Williams K.H."/>
            <person name="Hubbard S.S."/>
            <person name="Banfield J.F."/>
        </authorList>
    </citation>
    <scope>NUCLEOTIDE SEQUENCE [LARGE SCALE GENOMIC DNA]</scope>
</reference>
<dbReference type="InterPro" id="IPR036388">
    <property type="entry name" value="WH-like_DNA-bd_sf"/>
</dbReference>
<evidence type="ECO:0000313" key="4">
    <source>
        <dbReference type="EMBL" id="OGF20555.1"/>
    </source>
</evidence>
<proteinExistence type="inferred from homology"/>
<dbReference type="Pfam" id="PF17782">
    <property type="entry name" value="WHD_DprA"/>
    <property type="match status" value="1"/>
</dbReference>
<comment type="similarity">
    <text evidence="1">Belongs to the DprA/Smf family.</text>
</comment>
<feature type="domain" description="Smf/DprA SLOG" evidence="2">
    <location>
        <begin position="80"/>
        <end position="292"/>
    </location>
</feature>
<dbReference type="Proteomes" id="UP000177407">
    <property type="component" value="Unassembled WGS sequence"/>
</dbReference>
<dbReference type="Pfam" id="PF02481">
    <property type="entry name" value="DNA_processg_A"/>
    <property type="match status" value="1"/>
</dbReference>
<name>A0A1F5S1J1_9BACT</name>
<sequence>MNLNEDIKYWVAFSRVPKIGATRLARLYGFFSSMQEAWQASFSDLMSSGLEEKIVNEFFAEKNSIDPDAEWKKLEKENIKVVTIGDKHYPKLLKEIWNPPSLLYYKGTLPENEEYTIGVVGTRKISNYGKQIIPQVVNDLVKNGFTIVSGLALGVDALAHKTTVDCKGKTVAVLGSGIDEQNIYPTQNRYLASEIIKNGGAVISEYPLGTIAFPGNFPFRNRIISGLSLGTLVIEAAEESGALITAKYALDQNREVFAVPGSIFSPTSAGPNKLIKMGARVVTSIDDILETLNLANATEFIKNKKIIPQSPEEEKISTILTQEPMHIDKVILGSGLDAARVGAILTLMEMKGLVKNLGGMNYIIIK</sequence>
<dbReference type="Gene3D" id="3.40.50.450">
    <property type="match status" value="1"/>
</dbReference>
<protein>
    <submittedName>
        <fullName evidence="4">DNA protecting protein DprA</fullName>
    </submittedName>
</protein>
<dbReference type="InterPro" id="IPR057666">
    <property type="entry name" value="DrpA_SLOG"/>
</dbReference>
<comment type="caution">
    <text evidence="4">The sequence shown here is derived from an EMBL/GenBank/DDBJ whole genome shotgun (WGS) entry which is preliminary data.</text>
</comment>
<dbReference type="PANTHER" id="PTHR43022">
    <property type="entry name" value="PROTEIN SMF"/>
    <property type="match status" value="1"/>
</dbReference>
<feature type="domain" description="DprA winged helix" evidence="3">
    <location>
        <begin position="308"/>
        <end position="359"/>
    </location>
</feature>
<dbReference type="GO" id="GO:0009294">
    <property type="term" value="P:DNA-mediated transformation"/>
    <property type="evidence" value="ECO:0007669"/>
    <property type="project" value="InterPro"/>
</dbReference>
<evidence type="ECO:0000259" key="2">
    <source>
        <dbReference type="Pfam" id="PF02481"/>
    </source>
</evidence>
<evidence type="ECO:0000313" key="5">
    <source>
        <dbReference type="Proteomes" id="UP000177407"/>
    </source>
</evidence>
<accession>A0A1F5S1J1</accession>
<dbReference type="EMBL" id="MFGA01000023">
    <property type="protein sequence ID" value="OGF20555.1"/>
    <property type="molecule type" value="Genomic_DNA"/>
</dbReference>
<evidence type="ECO:0000256" key="1">
    <source>
        <dbReference type="ARBA" id="ARBA00006525"/>
    </source>
</evidence>
<dbReference type="PANTHER" id="PTHR43022:SF1">
    <property type="entry name" value="PROTEIN SMF"/>
    <property type="match status" value="1"/>
</dbReference>
<gene>
    <name evidence="4" type="ORF">A2257_04335</name>
</gene>
<dbReference type="InterPro" id="IPR003488">
    <property type="entry name" value="DprA"/>
</dbReference>
<dbReference type="NCBIfam" id="TIGR00732">
    <property type="entry name" value="dprA"/>
    <property type="match status" value="1"/>
</dbReference>
<dbReference type="InterPro" id="IPR041614">
    <property type="entry name" value="DprA_WH"/>
</dbReference>
<dbReference type="SUPFAM" id="SSF102405">
    <property type="entry name" value="MCP/YpsA-like"/>
    <property type="match status" value="1"/>
</dbReference>
<dbReference type="AlphaFoldDB" id="A0A1F5S1J1"/>
<organism evidence="4 5">
    <name type="scientific">Candidatus Falkowbacteria bacterium RIFOXYA2_FULL_38_12</name>
    <dbReference type="NCBI Taxonomy" id="1797993"/>
    <lineage>
        <taxon>Bacteria</taxon>
        <taxon>Candidatus Falkowiibacteriota</taxon>
    </lineage>
</organism>
<evidence type="ECO:0000259" key="3">
    <source>
        <dbReference type="Pfam" id="PF17782"/>
    </source>
</evidence>